<dbReference type="GO" id="GO:1901135">
    <property type="term" value="P:carbohydrate derivative metabolic process"/>
    <property type="evidence" value="ECO:0007669"/>
    <property type="project" value="InterPro"/>
</dbReference>
<proteinExistence type="inferred from homology"/>
<dbReference type="PANTHER" id="PTHR42745:SF1">
    <property type="entry name" value="ARABINOSE 5-PHOSPHATE ISOMERASE KDSD"/>
    <property type="match status" value="1"/>
</dbReference>
<comment type="caution">
    <text evidence="5">The sequence shown here is derived from an EMBL/GenBank/DDBJ whole genome shotgun (WGS) entry which is preliminary data.</text>
</comment>
<dbReference type="GO" id="GO:0005975">
    <property type="term" value="P:carbohydrate metabolic process"/>
    <property type="evidence" value="ECO:0007669"/>
    <property type="project" value="InterPro"/>
</dbReference>
<dbReference type="eggNOG" id="COG0794">
    <property type="taxonomic scope" value="Bacteria"/>
</dbReference>
<dbReference type="AlphaFoldDB" id="A0A0B3VBS1"/>
<reference evidence="5" key="1">
    <citation type="submission" date="2019-08" db="EMBL/GenBank/DDBJ databases">
        <authorList>
            <person name="Busch A."/>
        </authorList>
    </citation>
    <scope>NUCLEOTIDE SEQUENCE</scope>
    <source>
        <strain evidence="5">17T1429</strain>
    </source>
</reference>
<dbReference type="Pfam" id="PF00571">
    <property type="entry name" value="CBS"/>
    <property type="match status" value="2"/>
</dbReference>
<keyword evidence="2" id="KW-0677">Repeat</keyword>
<dbReference type="SMART" id="SM00116">
    <property type="entry name" value="CBS"/>
    <property type="match status" value="2"/>
</dbReference>
<dbReference type="SUPFAM" id="SSF53697">
    <property type="entry name" value="SIS domain"/>
    <property type="match status" value="1"/>
</dbReference>
<dbReference type="HOGENOM" id="CLU_040681_13_1_6"/>
<name>A0A0B3VBS1_FRATU</name>
<dbReference type="FunFam" id="3.40.50.10490:FF:000011">
    <property type="entry name" value="Arabinose 5-phosphate isomerase"/>
    <property type="match status" value="1"/>
</dbReference>
<dbReference type="CDD" id="cd05014">
    <property type="entry name" value="SIS_Kpsf"/>
    <property type="match status" value="1"/>
</dbReference>
<dbReference type="EMBL" id="JAAGKH010000056">
    <property type="protein sequence ID" value="NDR89375.1"/>
    <property type="molecule type" value="Genomic_DNA"/>
</dbReference>
<organism evidence="5">
    <name type="scientific">Francisella tularensis subsp. holarctica</name>
    <dbReference type="NCBI Taxonomy" id="119857"/>
    <lineage>
        <taxon>Bacteria</taxon>
        <taxon>Pseudomonadati</taxon>
        <taxon>Pseudomonadota</taxon>
        <taxon>Gammaproteobacteria</taxon>
        <taxon>Thiotrichales</taxon>
        <taxon>Francisellaceae</taxon>
        <taxon>Francisella</taxon>
    </lineage>
</organism>
<dbReference type="GO" id="GO:0097367">
    <property type="term" value="F:carbohydrate derivative binding"/>
    <property type="evidence" value="ECO:0007669"/>
    <property type="project" value="InterPro"/>
</dbReference>
<dbReference type="InterPro" id="IPR000644">
    <property type="entry name" value="CBS_dom"/>
</dbReference>
<dbReference type="Gene3D" id="3.40.50.10490">
    <property type="entry name" value="Glucose-6-phosphate isomerase like protein, domain 1"/>
    <property type="match status" value="1"/>
</dbReference>
<dbReference type="KEGG" id="ftv:CH67_1831"/>
<comment type="similarity">
    <text evidence="1 4">Belongs to the SIS family. GutQ/KpsF subfamily.</text>
</comment>
<dbReference type="InterPro" id="IPR035474">
    <property type="entry name" value="SIS_Kpsf"/>
</dbReference>
<keyword evidence="4 5" id="KW-0413">Isomerase</keyword>
<comment type="catalytic activity">
    <reaction evidence="4">
        <text>D-arabinose 5-phosphate = D-ribulose 5-phosphate</text>
        <dbReference type="Rhea" id="RHEA:23104"/>
        <dbReference type="ChEBI" id="CHEBI:57693"/>
        <dbReference type="ChEBI" id="CHEBI:58121"/>
        <dbReference type="EC" id="5.3.1.13"/>
    </reaction>
</comment>
<reference evidence="5" key="2">
    <citation type="submission" date="2020-02" db="EMBL/GenBank/DDBJ databases">
        <title>Using affinity propagation clustering for identifying bacterial clades and subclades with whole-genome sequences of Francisella tularensis.</title>
        <authorList>
            <person name="Homeier-Bachmann T."/>
            <person name="Abdel-Glil M.Y."/>
            <person name="Hackbart A."/>
            <person name="Hotzel H."/>
            <person name="Tomaso H."/>
        </authorList>
    </citation>
    <scope>NUCLEOTIDE SEQUENCE</scope>
    <source>
        <strain evidence="5">17T1429</strain>
    </source>
</reference>
<evidence type="ECO:0000256" key="3">
    <source>
        <dbReference type="ARBA" id="ARBA00023122"/>
    </source>
</evidence>
<dbReference type="PIRSF" id="PIRSF004692">
    <property type="entry name" value="KdsD_KpsF"/>
    <property type="match status" value="1"/>
</dbReference>
<gene>
    <name evidence="5" type="ORF">FWJ04_07080</name>
</gene>
<protein>
    <recommendedName>
        <fullName evidence="4">Arabinose 5-phosphate isomerase</fullName>
        <shortName evidence="4">API</shortName>
        <ecNumber evidence="4">5.3.1.13</ecNumber>
    </recommendedName>
</protein>
<dbReference type="NCBIfam" id="TIGR00393">
    <property type="entry name" value="kpsF"/>
    <property type="match status" value="1"/>
</dbReference>
<accession>A0A0B3VBS1</accession>
<dbReference type="InterPro" id="IPR050986">
    <property type="entry name" value="GutQ/KpsF_isomerases"/>
</dbReference>
<evidence type="ECO:0000256" key="4">
    <source>
        <dbReference type="PIRNR" id="PIRNR004692"/>
    </source>
</evidence>
<keyword evidence="3" id="KW-0129">CBS domain</keyword>
<dbReference type="PROSITE" id="PS51464">
    <property type="entry name" value="SIS"/>
    <property type="match status" value="1"/>
</dbReference>
<evidence type="ECO:0000313" key="5">
    <source>
        <dbReference type="EMBL" id="NDR89375.1"/>
    </source>
</evidence>
<dbReference type="InterPro" id="IPR046348">
    <property type="entry name" value="SIS_dom_sf"/>
</dbReference>
<dbReference type="eggNOG" id="COG0517">
    <property type="taxonomic scope" value="Bacteria"/>
</dbReference>
<dbReference type="CDD" id="cd04604">
    <property type="entry name" value="CBS_pair_SIS_assoc"/>
    <property type="match status" value="1"/>
</dbReference>
<dbReference type="RefSeq" id="WP_003016725.1">
    <property type="nucleotide sequence ID" value="NZ_AP023459.1"/>
</dbReference>
<dbReference type="Pfam" id="PF01380">
    <property type="entry name" value="SIS"/>
    <property type="match status" value="1"/>
</dbReference>
<sequence length="323" mass="35231">MTSHINNAVETFRLEIETLEKLKNSIDENFEKACEIILENNRDKSRVIITGMGKSGHIGKKMAATFASTGTPAFFVHPGEAGHGDFGMITKNDVLIAISNSGTSSEIMGLLPMIKHLDIPIIAITSNPKSILARNSNVTLNLHVDKEACPLNLAPTSSTTATLVLGDALAIALLKAKNFSEKDFAFSHPNGALGRKLILKVENIMRKGNEIPIVKPTDNIRKAILEISDKGVGNTLVAENNTLLGIFTDGDLRRMFEAESFNSQRAISEVMTKNPKSISKEEMAITALEKMEKYEITSLAVVDNGHNILGIVTMHDLIKLELR</sequence>
<dbReference type="KEGG" id="ftz:CH68_1561"/>
<dbReference type="GO" id="GO:0019146">
    <property type="term" value="F:arabinose-5-phosphate isomerase activity"/>
    <property type="evidence" value="ECO:0007669"/>
    <property type="project" value="UniProtKB-EC"/>
</dbReference>
<dbReference type="PROSITE" id="PS51371">
    <property type="entry name" value="CBS"/>
    <property type="match status" value="2"/>
</dbReference>
<dbReference type="PANTHER" id="PTHR42745">
    <property type="match status" value="1"/>
</dbReference>
<evidence type="ECO:0000256" key="2">
    <source>
        <dbReference type="ARBA" id="ARBA00022737"/>
    </source>
</evidence>
<dbReference type="InterPro" id="IPR001347">
    <property type="entry name" value="SIS_dom"/>
</dbReference>
<dbReference type="EC" id="5.3.1.13" evidence="4"/>
<dbReference type="InterPro" id="IPR046342">
    <property type="entry name" value="CBS_dom_sf"/>
</dbReference>
<dbReference type="OMA" id="LMACLMR"/>
<dbReference type="KEGG" id="ftc:DA46_1317"/>
<evidence type="ECO:0000256" key="1">
    <source>
        <dbReference type="ARBA" id="ARBA00008165"/>
    </source>
</evidence>
<dbReference type="Gene3D" id="3.10.580.10">
    <property type="entry name" value="CBS-domain"/>
    <property type="match status" value="1"/>
</dbReference>
<dbReference type="InterPro" id="IPR004800">
    <property type="entry name" value="KdsD/KpsF-type"/>
</dbReference>